<feature type="region of interest" description="Disordered" evidence="5">
    <location>
        <begin position="32"/>
        <end position="98"/>
    </location>
</feature>
<dbReference type="AlphaFoldDB" id="A0A6J3M6D8"/>
<feature type="compositionally biased region" description="Polar residues" evidence="5">
    <location>
        <begin position="127"/>
        <end position="143"/>
    </location>
</feature>
<accession>A0A6J3M6D8</accession>
<dbReference type="InterPro" id="IPR025925">
    <property type="entry name" value="PPC89_CLD"/>
</dbReference>
<gene>
    <name evidence="9" type="ORF">K489DRAFT_318198</name>
</gene>
<feature type="compositionally biased region" description="Polar residues" evidence="5">
    <location>
        <begin position="32"/>
        <end position="46"/>
    </location>
</feature>
<reference evidence="9" key="3">
    <citation type="submission" date="2025-08" db="UniProtKB">
        <authorList>
            <consortium name="RefSeq"/>
        </authorList>
    </citation>
    <scope>IDENTIFICATION</scope>
    <source>
        <strain evidence="9">CBS 342.82</strain>
    </source>
</reference>
<evidence type="ECO:0000259" key="6">
    <source>
        <dbReference type="Pfam" id="PF06657"/>
    </source>
</evidence>
<feature type="compositionally biased region" description="Polar residues" evidence="5">
    <location>
        <begin position="399"/>
        <end position="409"/>
    </location>
</feature>
<dbReference type="PANTHER" id="PTHR19336">
    <property type="entry name" value="UNCHARACTERIZED DUF1167"/>
    <property type="match status" value="1"/>
</dbReference>
<dbReference type="InterPro" id="IPR024957">
    <property type="entry name" value="Cep57_MT-bd_dom"/>
</dbReference>
<evidence type="ECO:0000256" key="1">
    <source>
        <dbReference type="ARBA" id="ARBA00004267"/>
    </source>
</evidence>
<dbReference type="OrthoDB" id="76453at2759"/>
<proteinExistence type="predicted"/>
<protein>
    <recommendedName>
        <fullName evidence="10">Cep57 centrosome microtubule-binding domain-containing protein</fullName>
    </recommendedName>
</protein>
<keyword evidence="8" id="KW-1185">Reference proteome</keyword>
<reference evidence="9" key="2">
    <citation type="submission" date="2020-04" db="EMBL/GenBank/DDBJ databases">
        <authorList>
            <consortium name="NCBI Genome Project"/>
        </authorList>
    </citation>
    <scope>NUCLEOTIDE SEQUENCE</scope>
    <source>
        <strain evidence="9">CBS 342.82</strain>
    </source>
</reference>
<evidence type="ECO:0000313" key="8">
    <source>
        <dbReference type="Proteomes" id="UP000504637"/>
    </source>
</evidence>
<keyword evidence="2" id="KW-0963">Cytoplasm</keyword>
<feature type="compositionally biased region" description="Basic and acidic residues" evidence="5">
    <location>
        <begin position="73"/>
        <end position="93"/>
    </location>
</feature>
<feature type="region of interest" description="Disordered" evidence="5">
    <location>
        <begin position="114"/>
        <end position="143"/>
    </location>
</feature>
<feature type="compositionally biased region" description="Polar residues" evidence="5">
    <location>
        <begin position="427"/>
        <end position="446"/>
    </location>
</feature>
<dbReference type="GeneID" id="54359092"/>
<feature type="compositionally biased region" description="Basic residues" evidence="5">
    <location>
        <begin position="455"/>
        <end position="465"/>
    </location>
</feature>
<feature type="region of interest" description="Disordered" evidence="5">
    <location>
        <begin position="892"/>
        <end position="931"/>
    </location>
</feature>
<feature type="domain" description="PPC89 centrosome localisation" evidence="7">
    <location>
        <begin position="308"/>
        <end position="369"/>
    </location>
</feature>
<dbReference type="GO" id="GO:0008017">
    <property type="term" value="F:microtubule binding"/>
    <property type="evidence" value="ECO:0007669"/>
    <property type="project" value="InterPro"/>
</dbReference>
<keyword evidence="4" id="KW-0175">Coiled coil</keyword>
<sequence length="931" mass="102940">MSIEIGRGGKRFSYADNDDLSSHATFRLGDENSQLDVMTTPPSMARNSARKVNGSLRKQASLRRATETTKSTEALKRENQSSKTRAVSERLPERSVAPADSMVLQNTRDLMAANSGRDSRFVPTRFASGNDQLSNGQPVPSRFTLSHGLTQAQSAQPQTTVNNVTVQSTTYTANQSFILPDLPNLTELVSGLRTDGTPVFKRASKTRSRFTSASYRPDPPSYHPIESITLPEDEKAIFASLQLLKDRITQLEAEAGEAHKRAEEYVNEIVDLRNQLRLSPPRHDSAMGSDEELRTQEPFKAASGKIHASMKTLQERVDRSERKTSVAEITIKRITNERDALIAQIGSAFFRNEELAKENEEFRESSSRLQEENEDLKAANTELRHANERLQKAARSKPSRSQGSNQLRSAETEAAKDVDPTKDSRRNVNSSVETVHDQSINTQSVFTAPGGLAMTRRRSTSRSRKSFAAQTENDSVESLATRIEEEIQKYRAKAANKKNETARSLNLTARDSSQPGQQRRSSSNEHQVEAASLPRRPSMSKSEADFSEAESTTTLNVMARTRPRSSQATVKQNNAQIEGKEYTVLSPWQTGEIIDLAKMRQKIEEELRNGHAVKQPSALAYTERDQTTRSVSLPKLPRKSSLKDLTARTNGGLTVNDSLPADQTRMSKNVRVQSPHTSDEISHVAHSDLASGDVSVLSTASRRPRRGASLGEETSAFLIHDITLNISSTQDQNCINHNTAQCTACPRNPAAEEPSIPMPVPVTDRDLDLTNATIRPSQSPELALATVIKHLEDEITHLKIQRETANRLYNQHEPALSRRRRLDVKAKLDSLTAEIEKRSDQVYALYDVLEGQKQQQANDKTQLAPSMTEGEVNDTLTSIGLNPAELSGHIARSAPSVGLDGADDMSYAEDEYDEDLPWEGISDAGSLPGDS</sequence>
<dbReference type="Pfam" id="PF06657">
    <property type="entry name" value="Cep57_MT_bd"/>
    <property type="match status" value="1"/>
</dbReference>
<evidence type="ECO:0000256" key="5">
    <source>
        <dbReference type="SAM" id="MobiDB-lite"/>
    </source>
</evidence>
<evidence type="ECO:0000256" key="2">
    <source>
        <dbReference type="ARBA" id="ARBA00022490"/>
    </source>
</evidence>
<evidence type="ECO:0008006" key="10">
    <source>
        <dbReference type="Google" id="ProtNLM"/>
    </source>
</evidence>
<dbReference type="PANTHER" id="PTHR19336:SF9">
    <property type="entry name" value="SPINDLE POLE BODY PROTEIN PPC89"/>
    <property type="match status" value="1"/>
</dbReference>
<organism evidence="9">
    <name type="scientific">Dissoconium aciculare CBS 342.82</name>
    <dbReference type="NCBI Taxonomy" id="1314786"/>
    <lineage>
        <taxon>Eukaryota</taxon>
        <taxon>Fungi</taxon>
        <taxon>Dikarya</taxon>
        <taxon>Ascomycota</taxon>
        <taxon>Pezizomycotina</taxon>
        <taxon>Dothideomycetes</taxon>
        <taxon>Dothideomycetidae</taxon>
        <taxon>Mycosphaerellales</taxon>
        <taxon>Dissoconiaceae</taxon>
        <taxon>Dissoconium</taxon>
    </lineage>
</organism>
<evidence type="ECO:0000256" key="4">
    <source>
        <dbReference type="SAM" id="Coils"/>
    </source>
</evidence>
<reference evidence="9" key="1">
    <citation type="submission" date="2020-01" db="EMBL/GenBank/DDBJ databases">
        <authorList>
            <consortium name="DOE Joint Genome Institute"/>
            <person name="Haridas S."/>
            <person name="Albert R."/>
            <person name="Binder M."/>
            <person name="Bloem J."/>
            <person name="Labutti K."/>
            <person name="Salamov A."/>
            <person name="Andreopoulos B."/>
            <person name="Baker S.E."/>
            <person name="Barry K."/>
            <person name="Bills G."/>
            <person name="Bluhm B.H."/>
            <person name="Cannon C."/>
            <person name="Castanera R."/>
            <person name="Culley D.E."/>
            <person name="Daum C."/>
            <person name="Ezra D."/>
            <person name="Gonzalez J.B."/>
            <person name="Henrissat B."/>
            <person name="Kuo A."/>
            <person name="Liang C."/>
            <person name="Lipzen A."/>
            <person name="Lutzoni F."/>
            <person name="Magnuson J."/>
            <person name="Mondo S."/>
            <person name="Nolan M."/>
            <person name="Ohm R."/>
            <person name="Pangilinan J."/>
            <person name="Park H.-J."/>
            <person name="Ramirez L."/>
            <person name="Alfaro M."/>
            <person name="Sun H."/>
            <person name="Tritt A."/>
            <person name="Yoshinaga Y."/>
            <person name="Zwiers L.-H."/>
            <person name="Turgeon B.G."/>
            <person name="Goodwin S.B."/>
            <person name="Spatafora J.W."/>
            <person name="Crous P.W."/>
            <person name="Grigoriev I.V."/>
        </authorList>
    </citation>
    <scope>NUCLEOTIDE SEQUENCE</scope>
    <source>
        <strain evidence="9">CBS 342.82</strain>
    </source>
</reference>
<feature type="region of interest" description="Disordered" evidence="5">
    <location>
        <begin position="389"/>
        <end position="478"/>
    </location>
</feature>
<dbReference type="Proteomes" id="UP000504637">
    <property type="component" value="Unplaced"/>
</dbReference>
<comment type="subcellular location">
    <subcellularLocation>
        <location evidence="1">Cytoplasm</location>
        <location evidence="1">Cytoskeleton</location>
        <location evidence="1">Microtubule organizing center</location>
    </subcellularLocation>
</comment>
<evidence type="ECO:0000259" key="7">
    <source>
        <dbReference type="Pfam" id="PF14197"/>
    </source>
</evidence>
<dbReference type="InterPro" id="IPR051756">
    <property type="entry name" value="Centrosomal_MT-associated"/>
</dbReference>
<name>A0A6J3M6D8_9PEZI</name>
<feature type="region of interest" description="Disordered" evidence="5">
    <location>
        <begin position="493"/>
        <end position="573"/>
    </location>
</feature>
<evidence type="ECO:0000313" key="9">
    <source>
        <dbReference type="RefSeq" id="XP_033460499.1"/>
    </source>
</evidence>
<feature type="compositionally biased region" description="Polar residues" evidence="5">
    <location>
        <begin position="564"/>
        <end position="573"/>
    </location>
</feature>
<feature type="compositionally biased region" description="Basic and acidic residues" evidence="5">
    <location>
        <begin position="410"/>
        <end position="426"/>
    </location>
</feature>
<feature type="compositionally biased region" description="Low complexity" evidence="5">
    <location>
        <begin position="510"/>
        <end position="521"/>
    </location>
</feature>
<keyword evidence="3" id="KW-0206">Cytoskeleton</keyword>
<feature type="domain" description="Cep57 centrosome microtubule-binding" evidence="6">
    <location>
        <begin position="772"/>
        <end position="848"/>
    </location>
</feature>
<feature type="compositionally biased region" description="Acidic residues" evidence="5">
    <location>
        <begin position="901"/>
        <end position="917"/>
    </location>
</feature>
<feature type="compositionally biased region" description="Polar residues" evidence="5">
    <location>
        <begin position="468"/>
        <end position="478"/>
    </location>
</feature>
<evidence type="ECO:0000256" key="3">
    <source>
        <dbReference type="ARBA" id="ARBA00023212"/>
    </source>
</evidence>
<feature type="coiled-coil region" evidence="4">
    <location>
        <begin position="241"/>
        <end position="275"/>
    </location>
</feature>
<dbReference type="GO" id="GO:0005815">
    <property type="term" value="C:microtubule organizing center"/>
    <property type="evidence" value="ECO:0007669"/>
    <property type="project" value="UniProtKB-SubCell"/>
</dbReference>
<dbReference type="RefSeq" id="XP_033460499.1">
    <property type="nucleotide sequence ID" value="XM_033601292.1"/>
</dbReference>
<dbReference type="Pfam" id="PF14197">
    <property type="entry name" value="Cep57_CLD_2"/>
    <property type="match status" value="1"/>
</dbReference>